<evidence type="ECO:0000313" key="2">
    <source>
        <dbReference type="Proteomes" id="UP000774570"/>
    </source>
</evidence>
<organism evidence="1 2">
    <name type="scientific">Actinomadura parmotrematis</name>
    <dbReference type="NCBI Taxonomy" id="2864039"/>
    <lineage>
        <taxon>Bacteria</taxon>
        <taxon>Bacillati</taxon>
        <taxon>Actinomycetota</taxon>
        <taxon>Actinomycetes</taxon>
        <taxon>Streptosporangiales</taxon>
        <taxon>Thermomonosporaceae</taxon>
        <taxon>Actinomadura</taxon>
    </lineage>
</organism>
<dbReference type="EMBL" id="JAIBOA010000003">
    <property type="protein sequence ID" value="MBW8482068.1"/>
    <property type="molecule type" value="Genomic_DNA"/>
</dbReference>
<dbReference type="Proteomes" id="UP000774570">
    <property type="component" value="Unassembled WGS sequence"/>
</dbReference>
<name>A0ABS7FNW6_9ACTN</name>
<comment type="caution">
    <text evidence="1">The sequence shown here is derived from an EMBL/GenBank/DDBJ whole genome shotgun (WGS) entry which is preliminary data.</text>
</comment>
<dbReference type="RefSeq" id="WP_220164299.1">
    <property type="nucleotide sequence ID" value="NZ_JAIBOA010000003.1"/>
</dbReference>
<sequence>MGADSWVHIVPYQEDATAALAALVRKEMQEVVNVWPADGPCPTTSQEFWRSCEELDFWLDGILGLGAESVEKDDHDARFKVRLITDHEVLSFFGTAHPGRADFDRAEKAASTAAHLNGSYGSPGPCPPGCPHAFDPPERDSGRATVLYDDERRPLHIAFWGSTTC</sequence>
<reference evidence="1 2" key="1">
    <citation type="submission" date="2021-07" db="EMBL/GenBank/DDBJ databases">
        <title>Actinomadura sp. PM05-2 isolated from lichen.</title>
        <authorList>
            <person name="Somphong A."/>
            <person name="Phongsopitanun W."/>
            <person name="Tanasupawat S."/>
            <person name="Peongsungnone V."/>
        </authorList>
    </citation>
    <scope>NUCLEOTIDE SEQUENCE [LARGE SCALE GENOMIC DNA]</scope>
    <source>
        <strain evidence="1 2">PM05-2</strain>
    </source>
</reference>
<proteinExistence type="predicted"/>
<evidence type="ECO:0000313" key="1">
    <source>
        <dbReference type="EMBL" id="MBW8482068.1"/>
    </source>
</evidence>
<keyword evidence="2" id="KW-1185">Reference proteome</keyword>
<gene>
    <name evidence="1" type="ORF">K1Y72_06805</name>
</gene>
<protein>
    <submittedName>
        <fullName evidence="1">Uncharacterized protein</fullName>
    </submittedName>
</protein>
<accession>A0ABS7FNW6</accession>